<dbReference type="Proteomes" id="UP000270094">
    <property type="component" value="Unassembled WGS sequence"/>
</dbReference>
<dbReference type="AlphaFoldDB" id="A0A3P7J155"/>
<reference evidence="1 2" key="1">
    <citation type="submission" date="2018-11" db="EMBL/GenBank/DDBJ databases">
        <authorList>
            <consortium name="Pathogen Informatics"/>
        </authorList>
    </citation>
    <scope>NUCLEOTIDE SEQUENCE [LARGE SCALE GENOMIC DNA]</scope>
</reference>
<keyword evidence="2" id="KW-1185">Reference proteome</keyword>
<gene>
    <name evidence="1" type="ORF">SVUK_LOCUS9091</name>
</gene>
<protein>
    <submittedName>
        <fullName evidence="1">Uncharacterized protein</fullName>
    </submittedName>
</protein>
<organism evidence="1 2">
    <name type="scientific">Strongylus vulgaris</name>
    <name type="common">Blood worm</name>
    <dbReference type="NCBI Taxonomy" id="40348"/>
    <lineage>
        <taxon>Eukaryota</taxon>
        <taxon>Metazoa</taxon>
        <taxon>Ecdysozoa</taxon>
        <taxon>Nematoda</taxon>
        <taxon>Chromadorea</taxon>
        <taxon>Rhabditida</taxon>
        <taxon>Rhabditina</taxon>
        <taxon>Rhabditomorpha</taxon>
        <taxon>Strongyloidea</taxon>
        <taxon>Strongylidae</taxon>
        <taxon>Strongylus</taxon>
    </lineage>
</organism>
<accession>A0A3P7J155</accession>
<evidence type="ECO:0000313" key="1">
    <source>
        <dbReference type="EMBL" id="VDM74093.1"/>
    </source>
</evidence>
<name>A0A3P7J155_STRVU</name>
<evidence type="ECO:0000313" key="2">
    <source>
        <dbReference type="Proteomes" id="UP000270094"/>
    </source>
</evidence>
<sequence length="88" mass="10339">MSFEHGKDLLFVYYYDDYNFSAQRKIPWLPIINATDENEHQLTMDYLAEVVDPMERDIPITDLQHHCLLLASQPGIPLARHRDRAIVL</sequence>
<dbReference type="EMBL" id="UYYB01034133">
    <property type="protein sequence ID" value="VDM74093.1"/>
    <property type="molecule type" value="Genomic_DNA"/>
</dbReference>
<proteinExistence type="predicted"/>